<comment type="similarity">
    <text evidence="3">Belongs to the disease resistance NB-LRR family.</text>
</comment>
<dbReference type="InterPro" id="IPR058922">
    <property type="entry name" value="WHD_DRP"/>
</dbReference>
<dbReference type="InterPro" id="IPR032675">
    <property type="entry name" value="LRR_dom_sf"/>
</dbReference>
<dbReference type="GO" id="GO:0009626">
    <property type="term" value="P:plant-type hypersensitive response"/>
    <property type="evidence" value="ECO:0007669"/>
    <property type="project" value="UniProtKB-KW"/>
</dbReference>
<evidence type="ECO:0000259" key="12">
    <source>
        <dbReference type="Pfam" id="PF23559"/>
    </source>
</evidence>
<dbReference type="Gene3D" id="1.10.10.10">
    <property type="entry name" value="Winged helix-like DNA-binding domain superfamily/Winged helix DNA-binding domain"/>
    <property type="match status" value="1"/>
</dbReference>
<evidence type="ECO:0000256" key="7">
    <source>
        <dbReference type="ARBA" id="ARBA00022737"/>
    </source>
</evidence>
<sequence>MAAYGALISLTNTIDQIQNHPRPPIFLDQLKIEPLNRMVAFLMQFLENYIIDDDADGLEGRMIDAAHEAEDIIESYIADRIEARGEANISSNDDESLYGELEKVMHDLNSITEDVAAVKDKAGKKIAPSCTEDDAMMGSDDVMNNIMAKQNNSPYSVGDDTMMGSDDVMNDIMDKLTNQQSNRWIIAIVGMGGIGKTTLAKRIYEHPLIVEKFDIRGWATVSQEFDSKRILLQVLDCLKKTMGSEDSEYEELGQKLYQSLYGRRYLIVMDDIWSMDAWDGVKRFFPNNNDGSKVLITTRLSNVALQLDGPDYIQMRFLNQDESWKLLRRCVFQEQECPPEFEEIGKEIARNCRGLPLSIVVIGGLLAKSEQKRENWKHILENLSWIVNLEKDEHCFRILKLSYNQLPVHLKPCFLYMGMFPEDDWIHIPTLLKLWVAEGFVKQVGGKSLGTIAREVYLHGLVIRNLIMVRGCGPTRRRIKRCGIHDILRDLCIKEAEKYNFFHTIKTTHNPDHHQSWVTQHRIGIHQAGKYIPRPLPEAVQSASRARSLIWKVDGKLPSLVPFRLLKVLNGYDRFDFYDHKEDCFLPVNLRHLVAKFNSFPVEILYRLWNLQTLTVTLNSTQYKLPPVLDIWRMPQLRHVNVWKIRLKDPTEENDGVLEKLETLKRVLNFTFSEEVVERIPNIKNLEIHYSGNYNGKDNIDNLCRLRKLETLSCVSYDGRIIEVTLFPVSLRKLHLYGTELGWEEIGEKIGSLPYLEALYLNTNACEGPEWDLNLNAPEWETADGIFQSLRYLRLDGASCHLKQWRAEAEHFPRLQRLELERLSLKEIPFGFCEIPTLKEIFVATCPDSAVLSAKKILEEQEECYGKVELQITVWINTEDTQLRGESLRSQNFTVSFYGGQLRAHSLSHLLDNFYQDCIEI</sequence>
<dbReference type="FunFam" id="3.40.50.300:FF:001091">
    <property type="entry name" value="Probable disease resistance protein At1g61300"/>
    <property type="match status" value="1"/>
</dbReference>
<dbReference type="AlphaFoldDB" id="A0A5A7R7D6"/>
<organism evidence="13 14">
    <name type="scientific">Striga asiatica</name>
    <name type="common">Asiatic witchweed</name>
    <name type="synonym">Buchnera asiatica</name>
    <dbReference type="NCBI Taxonomy" id="4170"/>
    <lineage>
        <taxon>Eukaryota</taxon>
        <taxon>Viridiplantae</taxon>
        <taxon>Streptophyta</taxon>
        <taxon>Embryophyta</taxon>
        <taxon>Tracheophyta</taxon>
        <taxon>Spermatophyta</taxon>
        <taxon>Magnoliopsida</taxon>
        <taxon>eudicotyledons</taxon>
        <taxon>Gunneridae</taxon>
        <taxon>Pentapetalae</taxon>
        <taxon>asterids</taxon>
        <taxon>lamiids</taxon>
        <taxon>Lamiales</taxon>
        <taxon>Orobanchaceae</taxon>
        <taxon>Buchnereae</taxon>
        <taxon>Striga</taxon>
    </lineage>
</organism>
<dbReference type="SUPFAM" id="SSF52540">
    <property type="entry name" value="P-loop containing nucleoside triphosphate hydrolases"/>
    <property type="match status" value="1"/>
</dbReference>
<evidence type="ECO:0000256" key="8">
    <source>
        <dbReference type="ARBA" id="ARBA00022741"/>
    </source>
</evidence>
<dbReference type="Gene3D" id="1.10.8.430">
    <property type="entry name" value="Helical domain of apoptotic protease-activating factors"/>
    <property type="match status" value="1"/>
</dbReference>
<dbReference type="Gene3D" id="3.40.50.300">
    <property type="entry name" value="P-loop containing nucleotide triphosphate hydrolases"/>
    <property type="match status" value="1"/>
</dbReference>
<dbReference type="EMBL" id="BKCP01010626">
    <property type="protein sequence ID" value="GER53605.1"/>
    <property type="molecule type" value="Genomic_DNA"/>
</dbReference>
<evidence type="ECO:0000259" key="11">
    <source>
        <dbReference type="Pfam" id="PF00931"/>
    </source>
</evidence>
<dbReference type="Gene3D" id="1.20.5.4130">
    <property type="match status" value="1"/>
</dbReference>
<dbReference type="InterPro" id="IPR002182">
    <property type="entry name" value="NB-ARC"/>
</dbReference>
<dbReference type="SUPFAM" id="SSF52058">
    <property type="entry name" value="L domain-like"/>
    <property type="match status" value="1"/>
</dbReference>
<evidence type="ECO:0000313" key="14">
    <source>
        <dbReference type="Proteomes" id="UP000325081"/>
    </source>
</evidence>
<dbReference type="GO" id="GO:0005737">
    <property type="term" value="C:cytoplasm"/>
    <property type="evidence" value="ECO:0007669"/>
    <property type="project" value="UniProtKB-SubCell"/>
</dbReference>
<dbReference type="PANTHER" id="PTHR23155">
    <property type="entry name" value="DISEASE RESISTANCE PROTEIN RP"/>
    <property type="match status" value="1"/>
</dbReference>
<feature type="domain" description="NB-ARC" evidence="11">
    <location>
        <begin position="167"/>
        <end position="336"/>
    </location>
</feature>
<dbReference type="InterPro" id="IPR042197">
    <property type="entry name" value="Apaf_helical"/>
</dbReference>
<comment type="subcellular location">
    <subcellularLocation>
        <location evidence="2">Cytoplasm</location>
    </subcellularLocation>
</comment>
<dbReference type="Proteomes" id="UP000325081">
    <property type="component" value="Unassembled WGS sequence"/>
</dbReference>
<keyword evidence="8" id="KW-0547">Nucleotide-binding</keyword>
<evidence type="ECO:0000256" key="1">
    <source>
        <dbReference type="ARBA" id="ARBA00002074"/>
    </source>
</evidence>
<dbReference type="Gene3D" id="3.80.10.10">
    <property type="entry name" value="Ribonuclease Inhibitor"/>
    <property type="match status" value="1"/>
</dbReference>
<evidence type="ECO:0000313" key="13">
    <source>
        <dbReference type="EMBL" id="GER53605.1"/>
    </source>
</evidence>
<dbReference type="OrthoDB" id="3064467at2759"/>
<dbReference type="FunFam" id="1.10.8.430:FF:000003">
    <property type="entry name" value="Probable disease resistance protein At5g66910"/>
    <property type="match status" value="1"/>
</dbReference>
<dbReference type="CDD" id="cd00882">
    <property type="entry name" value="Ras_like_GTPase"/>
    <property type="match status" value="1"/>
</dbReference>
<proteinExistence type="inferred from homology"/>
<evidence type="ECO:0000256" key="2">
    <source>
        <dbReference type="ARBA" id="ARBA00004496"/>
    </source>
</evidence>
<evidence type="ECO:0000256" key="3">
    <source>
        <dbReference type="ARBA" id="ARBA00008894"/>
    </source>
</evidence>
<dbReference type="PANTHER" id="PTHR23155:SF1152">
    <property type="entry name" value="AAA+ ATPASE DOMAIN-CONTAINING PROTEIN"/>
    <property type="match status" value="1"/>
</dbReference>
<protein>
    <submittedName>
        <fullName evidence="13">Disease resistance protein</fullName>
    </submittedName>
</protein>
<gene>
    <name evidence="13" type="ORF">STAS_31134</name>
</gene>
<dbReference type="Pfam" id="PF00931">
    <property type="entry name" value="NB-ARC"/>
    <property type="match status" value="1"/>
</dbReference>
<dbReference type="InterPro" id="IPR036388">
    <property type="entry name" value="WH-like_DNA-bd_sf"/>
</dbReference>
<feature type="domain" description="Disease resistance protein winged helix" evidence="12">
    <location>
        <begin position="419"/>
        <end position="492"/>
    </location>
</feature>
<evidence type="ECO:0000256" key="6">
    <source>
        <dbReference type="ARBA" id="ARBA00022667"/>
    </source>
</evidence>
<dbReference type="GO" id="GO:0051607">
    <property type="term" value="P:defense response to virus"/>
    <property type="evidence" value="ECO:0007669"/>
    <property type="project" value="UniProtKB-ARBA"/>
</dbReference>
<keyword evidence="14" id="KW-1185">Reference proteome</keyword>
<dbReference type="InterPro" id="IPR044974">
    <property type="entry name" value="Disease_R_plants"/>
</dbReference>
<evidence type="ECO:0000256" key="4">
    <source>
        <dbReference type="ARBA" id="ARBA00022490"/>
    </source>
</evidence>
<keyword evidence="4" id="KW-0963">Cytoplasm</keyword>
<accession>A0A5A7R7D6</accession>
<dbReference type="InterPro" id="IPR027417">
    <property type="entry name" value="P-loop_NTPase"/>
</dbReference>
<dbReference type="PRINTS" id="PR00364">
    <property type="entry name" value="DISEASERSIST"/>
</dbReference>
<evidence type="ECO:0000256" key="9">
    <source>
        <dbReference type="ARBA" id="ARBA00022821"/>
    </source>
</evidence>
<keyword evidence="9" id="KW-0611">Plant defense</keyword>
<dbReference type="GO" id="GO:0043531">
    <property type="term" value="F:ADP binding"/>
    <property type="evidence" value="ECO:0007669"/>
    <property type="project" value="InterPro"/>
</dbReference>
<keyword evidence="5" id="KW-0433">Leucine-rich repeat</keyword>
<comment type="function">
    <text evidence="1">Confers resistance to late blight (Phytophthora infestans) races carrying the avirulence gene Avr1. Resistance proteins guard the plant against pathogens that contain an appropriate avirulence protein via an indirect interaction with this avirulence protein. That triggers a defense system including the hypersensitive response, which restricts the pathogen growth.</text>
</comment>
<reference evidence="14" key="1">
    <citation type="journal article" date="2019" name="Curr. Biol.">
        <title>Genome Sequence of Striga asiatica Provides Insight into the Evolution of Plant Parasitism.</title>
        <authorList>
            <person name="Yoshida S."/>
            <person name="Kim S."/>
            <person name="Wafula E.K."/>
            <person name="Tanskanen J."/>
            <person name="Kim Y.M."/>
            <person name="Honaas L."/>
            <person name="Yang Z."/>
            <person name="Spallek T."/>
            <person name="Conn C.E."/>
            <person name="Ichihashi Y."/>
            <person name="Cheong K."/>
            <person name="Cui S."/>
            <person name="Der J.P."/>
            <person name="Gundlach H."/>
            <person name="Jiao Y."/>
            <person name="Hori C."/>
            <person name="Ishida J.K."/>
            <person name="Kasahara H."/>
            <person name="Kiba T."/>
            <person name="Kim M.S."/>
            <person name="Koo N."/>
            <person name="Laohavisit A."/>
            <person name="Lee Y.H."/>
            <person name="Lumba S."/>
            <person name="McCourt P."/>
            <person name="Mortimer J.C."/>
            <person name="Mutuku J.M."/>
            <person name="Nomura T."/>
            <person name="Sasaki-Sekimoto Y."/>
            <person name="Seto Y."/>
            <person name="Wang Y."/>
            <person name="Wakatake T."/>
            <person name="Sakakibara H."/>
            <person name="Demura T."/>
            <person name="Yamaguchi S."/>
            <person name="Yoneyama K."/>
            <person name="Manabe R.I."/>
            <person name="Nelson D.C."/>
            <person name="Schulman A.H."/>
            <person name="Timko M.P."/>
            <person name="dePamphilis C.W."/>
            <person name="Choi D."/>
            <person name="Shirasu K."/>
        </authorList>
    </citation>
    <scope>NUCLEOTIDE SEQUENCE [LARGE SCALE GENOMIC DNA]</scope>
    <source>
        <strain evidence="14">cv. UVA1</strain>
    </source>
</reference>
<name>A0A5A7R7D6_STRAF</name>
<dbReference type="Pfam" id="PF23559">
    <property type="entry name" value="WHD_DRP"/>
    <property type="match status" value="1"/>
</dbReference>
<evidence type="ECO:0000256" key="5">
    <source>
        <dbReference type="ARBA" id="ARBA00022614"/>
    </source>
</evidence>
<comment type="caution">
    <text evidence="13">The sequence shown here is derived from an EMBL/GenBank/DDBJ whole genome shotgun (WGS) entry which is preliminary data.</text>
</comment>
<dbReference type="FunFam" id="1.10.10.10:FF:000322">
    <property type="entry name" value="Probable disease resistance protein At1g63360"/>
    <property type="match status" value="1"/>
</dbReference>
<keyword evidence="7" id="KW-0677">Repeat</keyword>
<dbReference type="GO" id="GO:0005524">
    <property type="term" value="F:ATP binding"/>
    <property type="evidence" value="ECO:0007669"/>
    <property type="project" value="UniProtKB-KW"/>
</dbReference>
<keyword evidence="6" id="KW-0381">Hypersensitive response</keyword>
<evidence type="ECO:0000256" key="10">
    <source>
        <dbReference type="ARBA" id="ARBA00022840"/>
    </source>
</evidence>
<keyword evidence="10" id="KW-0067">ATP-binding</keyword>